<dbReference type="SUPFAM" id="SSF47781">
    <property type="entry name" value="RuvA domain 2-like"/>
    <property type="match status" value="1"/>
</dbReference>
<name>A0A3N5CFW2_9BACL</name>
<evidence type="ECO:0000313" key="4">
    <source>
        <dbReference type="Proteomes" id="UP000277108"/>
    </source>
</evidence>
<dbReference type="Pfam" id="PF12836">
    <property type="entry name" value="HHH_3"/>
    <property type="match status" value="1"/>
</dbReference>
<evidence type="ECO:0000256" key="1">
    <source>
        <dbReference type="SAM" id="Phobius"/>
    </source>
</evidence>
<keyword evidence="1" id="KW-0812">Transmembrane</keyword>
<dbReference type="InterPro" id="IPR003583">
    <property type="entry name" value="Hlx-hairpin-Hlx_DNA-bd_motif"/>
</dbReference>
<dbReference type="GO" id="GO:0006281">
    <property type="term" value="P:DNA repair"/>
    <property type="evidence" value="ECO:0007669"/>
    <property type="project" value="InterPro"/>
</dbReference>
<dbReference type="OrthoDB" id="9790239at2"/>
<sequence length="225" mass="25541">MSKINQIKYWLLNNIPIVCISLMMMIVCISIGVSYFINPVEQDSEIMQLTNQKKLEQQDSPIKSVEEVQSNESINEQIMVEVKGAVTHPKVYVLSKGDRVDDVLKLAKPTQHADLAKVNMAKEVHDEMVIYIPDQRQRDDSIEKFYSKNNNHSKETSDQDIDQQCININNASTADLQTIPGIGPKRALDISNYRSEQPFDTIDEIKNVSGIGDKTFDTMKSYICV</sequence>
<dbReference type="GO" id="GO:0015628">
    <property type="term" value="P:protein secretion by the type II secretion system"/>
    <property type="evidence" value="ECO:0007669"/>
    <property type="project" value="TreeGrafter"/>
</dbReference>
<dbReference type="InterPro" id="IPR010994">
    <property type="entry name" value="RuvA_2-like"/>
</dbReference>
<dbReference type="InterPro" id="IPR051675">
    <property type="entry name" value="Endo/Exo/Phosphatase_dom_1"/>
</dbReference>
<dbReference type="GO" id="GO:0015627">
    <property type="term" value="C:type II protein secretion system complex"/>
    <property type="evidence" value="ECO:0007669"/>
    <property type="project" value="TreeGrafter"/>
</dbReference>
<evidence type="ECO:0000259" key="2">
    <source>
        <dbReference type="SMART" id="SM00278"/>
    </source>
</evidence>
<feature type="transmembrane region" description="Helical" evidence="1">
    <location>
        <begin position="12"/>
        <end position="37"/>
    </location>
</feature>
<dbReference type="PANTHER" id="PTHR21180">
    <property type="entry name" value="ENDONUCLEASE/EXONUCLEASE/PHOSPHATASE FAMILY DOMAIN-CONTAINING PROTEIN 1"/>
    <property type="match status" value="1"/>
</dbReference>
<keyword evidence="4" id="KW-1185">Reference proteome</keyword>
<evidence type="ECO:0000313" key="3">
    <source>
        <dbReference type="EMBL" id="RPF58155.1"/>
    </source>
</evidence>
<protein>
    <submittedName>
        <fullName evidence="3">Competence protein ComEA</fullName>
    </submittedName>
</protein>
<keyword evidence="1" id="KW-0472">Membrane</keyword>
<dbReference type="AlphaFoldDB" id="A0A3N5CFW2"/>
<proteinExistence type="predicted"/>
<dbReference type="EMBL" id="RKRK01000002">
    <property type="protein sequence ID" value="RPF58155.1"/>
    <property type="molecule type" value="Genomic_DNA"/>
</dbReference>
<dbReference type="Proteomes" id="UP000277108">
    <property type="component" value="Unassembled WGS sequence"/>
</dbReference>
<organism evidence="3 4">
    <name type="scientific">Abyssicoccus albus</name>
    <dbReference type="NCBI Taxonomy" id="1817405"/>
    <lineage>
        <taxon>Bacteria</taxon>
        <taxon>Bacillati</taxon>
        <taxon>Bacillota</taxon>
        <taxon>Bacilli</taxon>
        <taxon>Bacillales</taxon>
        <taxon>Abyssicoccaceae</taxon>
    </lineage>
</organism>
<feature type="domain" description="Helix-hairpin-helix DNA-binding motif class 1" evidence="2">
    <location>
        <begin position="174"/>
        <end position="193"/>
    </location>
</feature>
<dbReference type="Gene3D" id="1.10.150.320">
    <property type="entry name" value="Photosystem II 12 kDa extrinsic protein"/>
    <property type="match status" value="1"/>
</dbReference>
<feature type="domain" description="Helix-hairpin-helix DNA-binding motif class 1" evidence="2">
    <location>
        <begin position="203"/>
        <end position="222"/>
    </location>
</feature>
<keyword evidence="1" id="KW-1133">Transmembrane helix</keyword>
<dbReference type="PANTHER" id="PTHR21180:SF32">
    <property type="entry name" value="ENDONUCLEASE_EXONUCLEASE_PHOSPHATASE FAMILY DOMAIN-CONTAINING PROTEIN 1"/>
    <property type="match status" value="1"/>
</dbReference>
<reference evidence="3 4" key="1">
    <citation type="submission" date="2018-11" db="EMBL/GenBank/DDBJ databases">
        <title>Genomic Encyclopedia of Type Strains, Phase IV (KMG-IV): sequencing the most valuable type-strain genomes for metagenomic binning, comparative biology and taxonomic classification.</title>
        <authorList>
            <person name="Goeker M."/>
        </authorList>
    </citation>
    <scope>NUCLEOTIDE SEQUENCE [LARGE SCALE GENOMIC DNA]</scope>
    <source>
        <strain evidence="3 4">DSM 29158</strain>
    </source>
</reference>
<comment type="caution">
    <text evidence="3">The sequence shown here is derived from an EMBL/GenBank/DDBJ whole genome shotgun (WGS) entry which is preliminary data.</text>
</comment>
<dbReference type="GO" id="GO:0003677">
    <property type="term" value="F:DNA binding"/>
    <property type="evidence" value="ECO:0007669"/>
    <property type="project" value="InterPro"/>
</dbReference>
<gene>
    <name evidence="3" type="ORF">EDD62_0797</name>
</gene>
<dbReference type="SMART" id="SM00278">
    <property type="entry name" value="HhH1"/>
    <property type="match status" value="2"/>
</dbReference>
<dbReference type="RefSeq" id="WP_123807606.1">
    <property type="nucleotide sequence ID" value="NZ_RKRK01000002.1"/>
</dbReference>
<accession>A0A3N5CFW2</accession>